<protein>
    <submittedName>
        <fullName evidence="3 4">Polyadenylate-binding protein-interacting protein 2-like</fullName>
    </submittedName>
</protein>
<evidence type="ECO:0000313" key="4">
    <source>
        <dbReference type="RefSeq" id="XP_039136877.1"/>
    </source>
</evidence>
<accession>A0AB40CBC8</accession>
<proteinExistence type="predicted"/>
<organism evidence="2 4">
    <name type="scientific">Dioscorea cayennensis subsp. rotundata</name>
    <name type="common">White Guinea yam</name>
    <name type="synonym">Dioscorea rotundata</name>
    <dbReference type="NCBI Taxonomy" id="55577"/>
    <lineage>
        <taxon>Eukaryota</taxon>
        <taxon>Viridiplantae</taxon>
        <taxon>Streptophyta</taxon>
        <taxon>Embryophyta</taxon>
        <taxon>Tracheophyta</taxon>
        <taxon>Spermatophyta</taxon>
        <taxon>Magnoliopsida</taxon>
        <taxon>Liliopsida</taxon>
        <taxon>Dioscoreales</taxon>
        <taxon>Dioscoreaceae</taxon>
        <taxon>Dioscorea</taxon>
    </lineage>
</organism>
<dbReference type="RefSeq" id="XP_039136876.1">
    <property type="nucleotide sequence ID" value="XM_039280942.1"/>
</dbReference>
<feature type="region of interest" description="Disordered" evidence="1">
    <location>
        <begin position="119"/>
        <end position="158"/>
    </location>
</feature>
<dbReference type="Proteomes" id="UP001515500">
    <property type="component" value="Chromosome 12"/>
</dbReference>
<reference evidence="3 4" key="1">
    <citation type="submission" date="2025-04" db="UniProtKB">
        <authorList>
            <consortium name="RefSeq"/>
        </authorList>
    </citation>
    <scope>IDENTIFICATION</scope>
</reference>
<sequence length="158" mass="17884">MSTMAVANGGVRSTLNPNAPLFIPASFRQVEDFSPEWWFLVKTSLWFRDHWINEHQDQETFDGGNEDDDDTEFSSLEEELEEVMLEMEAAEQATSLASLKKDKSDADITAMVKSLSLEVPGNGRVSPRTSFEPAKHKEKPLKCLSPKCSPRRIIQQPR</sequence>
<dbReference type="RefSeq" id="XP_039136877.1">
    <property type="nucleotide sequence ID" value="XM_039280943.1"/>
</dbReference>
<gene>
    <name evidence="3 4" type="primary">LOC120274171</name>
</gene>
<evidence type="ECO:0000256" key="1">
    <source>
        <dbReference type="SAM" id="MobiDB-lite"/>
    </source>
</evidence>
<dbReference type="GeneID" id="120274171"/>
<dbReference type="AlphaFoldDB" id="A0AB40CBC8"/>
<dbReference type="InterPro" id="IPR040414">
    <property type="entry name" value="CID1/CID2"/>
</dbReference>
<dbReference type="PANTHER" id="PTHR33790:SF10">
    <property type="entry name" value="PROTEIN EARLY RESPONSIVE TO DEHYDRATION 15"/>
    <property type="match status" value="1"/>
</dbReference>
<dbReference type="PANTHER" id="PTHR33790">
    <property type="entry name" value="OS05G0344200 PROTEIN"/>
    <property type="match status" value="1"/>
</dbReference>
<name>A0AB40CBC8_DIOCR</name>
<keyword evidence="2" id="KW-1185">Reference proteome</keyword>
<evidence type="ECO:0000313" key="3">
    <source>
        <dbReference type="RefSeq" id="XP_039136876.1"/>
    </source>
</evidence>
<evidence type="ECO:0000313" key="2">
    <source>
        <dbReference type="Proteomes" id="UP001515500"/>
    </source>
</evidence>